<dbReference type="InterPro" id="IPR052516">
    <property type="entry name" value="N-heterocyclic_Hydroxylase"/>
</dbReference>
<dbReference type="KEGG" id="bgm:CAL15_08585"/>
<dbReference type="Pfam" id="PF20256">
    <property type="entry name" value="MoCoBD_2"/>
    <property type="match status" value="2"/>
</dbReference>
<accession>A0A1W6ZAM4</accession>
<protein>
    <submittedName>
        <fullName evidence="2">Aldehyde oxidase</fullName>
    </submittedName>
</protein>
<dbReference type="InterPro" id="IPR006311">
    <property type="entry name" value="TAT_signal"/>
</dbReference>
<evidence type="ECO:0000313" key="2">
    <source>
        <dbReference type="EMBL" id="ARP94438.1"/>
    </source>
</evidence>
<evidence type="ECO:0000313" key="3">
    <source>
        <dbReference type="Proteomes" id="UP000194161"/>
    </source>
</evidence>
<feature type="domain" description="Aldehyde oxidase/xanthine dehydrogenase a/b hammerhead" evidence="1">
    <location>
        <begin position="220"/>
        <end position="304"/>
    </location>
</feature>
<dbReference type="PIRSF" id="PIRSF036389">
    <property type="entry name" value="IOR_B"/>
    <property type="match status" value="1"/>
</dbReference>
<dbReference type="AlphaFoldDB" id="A0A1W6ZAM4"/>
<dbReference type="Gene3D" id="3.30.365.10">
    <property type="entry name" value="Aldehyde oxidase/xanthine dehydrogenase, molybdopterin binding domain"/>
    <property type="match status" value="5"/>
</dbReference>
<dbReference type="SUPFAM" id="SSF56003">
    <property type="entry name" value="Molybdenum cofactor-binding domain"/>
    <property type="match status" value="2"/>
</dbReference>
<dbReference type="PANTHER" id="PTHR47495:SF2">
    <property type="entry name" value="ALDEHYDE DEHYDROGENASE"/>
    <property type="match status" value="1"/>
</dbReference>
<keyword evidence="3" id="KW-1185">Reference proteome</keyword>
<dbReference type="InterPro" id="IPR000674">
    <property type="entry name" value="Ald_Oxase/Xan_DH_a/b"/>
</dbReference>
<proteinExistence type="predicted"/>
<gene>
    <name evidence="2" type="ORF">CAL15_08585</name>
</gene>
<dbReference type="InterPro" id="IPR046867">
    <property type="entry name" value="AldOxase/xan_DH_MoCoBD2"/>
</dbReference>
<organism evidence="2 3">
    <name type="scientific">Bordetella genomosp. 13</name>
    <dbReference type="NCBI Taxonomy" id="463040"/>
    <lineage>
        <taxon>Bacteria</taxon>
        <taxon>Pseudomonadati</taxon>
        <taxon>Pseudomonadota</taxon>
        <taxon>Betaproteobacteria</taxon>
        <taxon>Burkholderiales</taxon>
        <taxon>Alcaligenaceae</taxon>
        <taxon>Bordetella</taxon>
    </lineage>
</organism>
<dbReference type="PROSITE" id="PS51318">
    <property type="entry name" value="TAT"/>
    <property type="match status" value="1"/>
</dbReference>
<evidence type="ECO:0000259" key="1">
    <source>
        <dbReference type="SMART" id="SM01008"/>
    </source>
</evidence>
<dbReference type="PANTHER" id="PTHR47495">
    <property type="entry name" value="ALDEHYDE DEHYDROGENASE"/>
    <property type="match status" value="1"/>
</dbReference>
<reference evidence="2 3" key="1">
    <citation type="submission" date="2017-05" db="EMBL/GenBank/DDBJ databases">
        <title>Complete and WGS of Bordetella genogroups.</title>
        <authorList>
            <person name="Spilker T."/>
            <person name="LiPuma J."/>
        </authorList>
    </citation>
    <scope>NUCLEOTIDE SEQUENCE [LARGE SCALE GENOMIC DNA]</scope>
    <source>
        <strain evidence="2 3">AU7206</strain>
    </source>
</reference>
<dbReference type="Proteomes" id="UP000194161">
    <property type="component" value="Chromosome"/>
</dbReference>
<dbReference type="GO" id="GO:0016491">
    <property type="term" value="F:oxidoreductase activity"/>
    <property type="evidence" value="ECO:0007669"/>
    <property type="project" value="InterPro"/>
</dbReference>
<dbReference type="InterPro" id="IPR012368">
    <property type="entry name" value="OxRdtase_Mopterin-bd_su_IorB"/>
</dbReference>
<dbReference type="EMBL" id="CP021111">
    <property type="protein sequence ID" value="ARP94438.1"/>
    <property type="molecule type" value="Genomic_DNA"/>
</dbReference>
<dbReference type="Pfam" id="PF02738">
    <property type="entry name" value="MoCoBD_1"/>
    <property type="match status" value="1"/>
</dbReference>
<dbReference type="OrthoDB" id="9767994at2"/>
<dbReference type="SMART" id="SM01008">
    <property type="entry name" value="Ald_Xan_dh_C"/>
    <property type="match status" value="1"/>
</dbReference>
<dbReference type="Gene3D" id="3.90.1170.50">
    <property type="entry name" value="Aldehyde oxidase/xanthine dehydrogenase, a/b hammerhead"/>
    <property type="match status" value="1"/>
</dbReference>
<dbReference type="RefSeq" id="WP_086078202.1">
    <property type="nucleotide sequence ID" value="NZ_CP021111.1"/>
</dbReference>
<dbReference type="InterPro" id="IPR037165">
    <property type="entry name" value="AldOxase/xan_DH_Mopterin-bd_sf"/>
</dbReference>
<dbReference type="InterPro" id="IPR008274">
    <property type="entry name" value="AldOxase/xan_DH_MoCoBD1"/>
</dbReference>
<sequence>MDSYVVLPEHPIHNVSRRRFMHAAGGLVLGMSIGAVAPRAASARTAADTTAAFSPNAFVRIGADGWITVLAKHLEMGQGVYTGLATLVAEEMDADWRQVRVEGAPANAALYRNGLLGVQGTGGSTAMADSYLPMRRAGAAARAMLVQAAAQQWQVPAEEITVSEGVLRHAATQRQAGFGQMAGAAAALPAVQEPRLKTPAEFKLIGKESLRRTDGPAKTNGTAVYTQDFKLPGMLVAVVAHPTRFGARLAGYDAKAARAVPGVRAVVEFPPTPHGAGGVAVLADNTWAARTGRDALQARWDDSEAYRLGSAEILEQYRAAAATPGAVAARRGDVEAAFAGAARVIEADYHVPYLAHAAMEPLNCLVRLEERRCDIWNGEQFQTSDQAAVARYLGLPVGSVTLTQLYSGGSFGRRANPHADYLIEAVAIARAARRQGLHVPIKLVWTREDDMRAGYYRPMNLHRARLALDADGRLIGWHARLVGQSVLADTPLAGLVKDGIDPTSVEGQADLPYAIPNLQVELHTPRDVRVPVLWYRSVGHTHTAFSAETLIDEAAAAAGADPVAYRDALLARHPRHRRTLALAARQAGWDRPLAPGKLGTRRGRGVAVHASFGSVVAQVAEVTVAADGSFKVDRVVCAVDCGVAINPDVVRAQMEGGIGFGLASCLHGAITLEDGEVQQSNFHDYPVLRIDEMPAVEVHIVPSGELPTGVGEPGVPPVAPAVANALHHAVGRRVRTLPMGTTLKPV</sequence>
<dbReference type="STRING" id="463040.CAL15_08585"/>
<name>A0A1W6ZAM4_9BORD</name>